<dbReference type="AlphaFoldDB" id="A0A6U9V9J1"/>
<protein>
    <recommendedName>
        <fullName evidence="4">PSI-F</fullName>
    </recommendedName>
</protein>
<feature type="chain" id="PRO_5036192469" description="PSI-F" evidence="1">
    <location>
        <begin position="32"/>
        <end position="195"/>
    </location>
</feature>
<name>A0A6U9V9J1_9STRA</name>
<organism evidence="2">
    <name type="scientific">Pseudo-nitzschia australis</name>
    <dbReference type="NCBI Taxonomy" id="44445"/>
    <lineage>
        <taxon>Eukaryota</taxon>
        <taxon>Sar</taxon>
        <taxon>Stramenopiles</taxon>
        <taxon>Ochrophyta</taxon>
        <taxon>Bacillariophyta</taxon>
        <taxon>Bacillariophyceae</taxon>
        <taxon>Bacillariophycidae</taxon>
        <taxon>Bacillariales</taxon>
        <taxon>Bacillariaceae</taxon>
        <taxon>Pseudo-nitzschia</taxon>
    </lineage>
</organism>
<sequence>MAFLVSSSRRAIGMLLLVIASLVATSSKSHAFVTPSGATLSSTSKRTTTATTRNAEALGGDASIADFKVRVVEGGENDSKVVDVAAYRNNLVNPQMMVDRAQKKRDSIDTTKAAFDGIKIGLLYVGPVIGLGTYFSTPGDGALNSALSNYGELETWCSLTRKQRKNAPILGAMPHHGSEKKPKLGDTIVCMHRPN</sequence>
<reference evidence="2" key="1">
    <citation type="submission" date="2021-01" db="EMBL/GenBank/DDBJ databases">
        <authorList>
            <person name="Corre E."/>
            <person name="Pelletier E."/>
            <person name="Niang G."/>
            <person name="Scheremetjew M."/>
            <person name="Finn R."/>
            <person name="Kale V."/>
            <person name="Holt S."/>
            <person name="Cochrane G."/>
            <person name="Meng A."/>
            <person name="Brown T."/>
            <person name="Cohen L."/>
        </authorList>
    </citation>
    <scope>NUCLEOTIDE SEQUENCE</scope>
    <source>
        <strain evidence="2">10249 10 AB</strain>
    </source>
</reference>
<evidence type="ECO:0000256" key="1">
    <source>
        <dbReference type="SAM" id="SignalP"/>
    </source>
</evidence>
<proteinExistence type="predicted"/>
<keyword evidence="1" id="KW-0732">Signal</keyword>
<evidence type="ECO:0008006" key="4">
    <source>
        <dbReference type="Google" id="ProtNLM"/>
    </source>
</evidence>
<gene>
    <name evidence="2" type="ORF">PAUS00366_LOCUS481</name>
    <name evidence="3" type="ORF">PAUS00366_LOCUS483</name>
</gene>
<accession>A0A6U9V9J1</accession>
<evidence type="ECO:0000313" key="3">
    <source>
        <dbReference type="EMBL" id="CAE0707763.1"/>
    </source>
</evidence>
<dbReference type="EMBL" id="HBIX01000609">
    <property type="protein sequence ID" value="CAE0707761.1"/>
    <property type="molecule type" value="Transcribed_RNA"/>
</dbReference>
<feature type="signal peptide" evidence="1">
    <location>
        <begin position="1"/>
        <end position="31"/>
    </location>
</feature>
<dbReference type="EMBL" id="HBIX01000611">
    <property type="protein sequence ID" value="CAE0707763.1"/>
    <property type="molecule type" value="Transcribed_RNA"/>
</dbReference>
<evidence type="ECO:0000313" key="2">
    <source>
        <dbReference type="EMBL" id="CAE0707761.1"/>
    </source>
</evidence>